<dbReference type="PROSITE" id="PS51857">
    <property type="entry name" value="CSD_2"/>
    <property type="match status" value="1"/>
</dbReference>
<keyword evidence="4" id="KW-1185">Reference proteome</keyword>
<dbReference type="Proteomes" id="UP000291020">
    <property type="component" value="Unassembled WGS sequence"/>
</dbReference>
<feature type="compositionally biased region" description="Polar residues" evidence="1">
    <location>
        <begin position="296"/>
        <end position="311"/>
    </location>
</feature>
<dbReference type="Pfam" id="PF00313">
    <property type="entry name" value="CSD"/>
    <property type="match status" value="1"/>
</dbReference>
<dbReference type="SMART" id="SM00357">
    <property type="entry name" value="CSP"/>
    <property type="match status" value="1"/>
</dbReference>
<dbReference type="STRING" id="38772.ENSGAGP00000003590"/>
<dbReference type="AlphaFoldDB" id="A0A452GNX6"/>
<dbReference type="PANTHER" id="PTHR11544">
    <property type="entry name" value="COLD SHOCK DOMAIN CONTAINING PROTEINS"/>
    <property type="match status" value="1"/>
</dbReference>
<feature type="region of interest" description="Disordered" evidence="1">
    <location>
        <begin position="271"/>
        <end position="311"/>
    </location>
</feature>
<accession>A0A452GNX6</accession>
<reference evidence="4" key="1">
    <citation type="journal article" date="2017" name="PLoS ONE">
        <title>The Agassiz's desert tortoise genome provides a resource for the conservation of a threatened species.</title>
        <authorList>
            <person name="Tollis M."/>
            <person name="DeNardo D.F."/>
            <person name="Cornelius J.A."/>
            <person name="Dolby G.A."/>
            <person name="Edwards T."/>
            <person name="Henen B.T."/>
            <person name="Karl A.E."/>
            <person name="Murphy R.W."/>
            <person name="Kusumi K."/>
        </authorList>
    </citation>
    <scope>NUCLEOTIDE SEQUENCE [LARGE SCALE GENOMIC DNA]</scope>
</reference>
<dbReference type="PRINTS" id="PR00050">
    <property type="entry name" value="COLDSHOCK"/>
</dbReference>
<dbReference type="InterPro" id="IPR012340">
    <property type="entry name" value="NA-bd_OB-fold"/>
</dbReference>
<dbReference type="InterPro" id="IPR002059">
    <property type="entry name" value="CSP_DNA-bd"/>
</dbReference>
<dbReference type="Gene3D" id="2.40.50.140">
    <property type="entry name" value="Nucleic acid-binding proteins"/>
    <property type="match status" value="1"/>
</dbReference>
<dbReference type="InterPro" id="IPR050181">
    <property type="entry name" value="Cold_shock_domain"/>
</dbReference>
<protein>
    <recommendedName>
        <fullName evidence="2">CSD domain-containing protein</fullName>
    </recommendedName>
</protein>
<dbReference type="PROSITE" id="PS00352">
    <property type="entry name" value="CSD_1"/>
    <property type="match status" value="1"/>
</dbReference>
<evidence type="ECO:0000256" key="1">
    <source>
        <dbReference type="SAM" id="MobiDB-lite"/>
    </source>
</evidence>
<dbReference type="InterPro" id="IPR011129">
    <property type="entry name" value="CSD"/>
</dbReference>
<reference evidence="3" key="2">
    <citation type="submission" date="2025-08" db="UniProtKB">
        <authorList>
            <consortium name="Ensembl"/>
        </authorList>
    </citation>
    <scope>IDENTIFICATION</scope>
</reference>
<dbReference type="Ensembl" id="ENSGAGT00000004136.1">
    <property type="protein sequence ID" value="ENSGAGP00000003590.1"/>
    <property type="gene ID" value="ENSGAGG00000002880.1"/>
</dbReference>
<dbReference type="FunFam" id="2.40.50.140:FF:000274">
    <property type="entry name" value="Mitochondrial RNA binding protein"/>
    <property type="match status" value="1"/>
</dbReference>
<dbReference type="InterPro" id="IPR019844">
    <property type="entry name" value="CSD_CS"/>
</dbReference>
<evidence type="ECO:0000259" key="2">
    <source>
        <dbReference type="PROSITE" id="PS51857"/>
    </source>
</evidence>
<feature type="domain" description="CSD" evidence="2">
    <location>
        <begin position="99"/>
        <end position="168"/>
    </location>
</feature>
<dbReference type="SUPFAM" id="SSF50249">
    <property type="entry name" value="Nucleic acid-binding proteins"/>
    <property type="match status" value="1"/>
</dbReference>
<reference evidence="3" key="3">
    <citation type="submission" date="2025-09" db="UniProtKB">
        <authorList>
            <consortium name="Ensembl"/>
        </authorList>
    </citation>
    <scope>IDENTIFICATION</scope>
</reference>
<name>A0A452GNX6_9SAUR</name>
<organism evidence="3 4">
    <name type="scientific">Gopherus agassizii</name>
    <name type="common">Agassiz's desert tortoise</name>
    <dbReference type="NCBI Taxonomy" id="38772"/>
    <lineage>
        <taxon>Eukaryota</taxon>
        <taxon>Metazoa</taxon>
        <taxon>Chordata</taxon>
        <taxon>Craniata</taxon>
        <taxon>Vertebrata</taxon>
        <taxon>Euteleostomi</taxon>
        <taxon>Archelosauria</taxon>
        <taxon>Testudinata</taxon>
        <taxon>Testudines</taxon>
        <taxon>Cryptodira</taxon>
        <taxon>Durocryptodira</taxon>
        <taxon>Testudinoidea</taxon>
        <taxon>Testudinidae</taxon>
        <taxon>Gopherus</taxon>
    </lineage>
</organism>
<dbReference type="GO" id="GO:0003676">
    <property type="term" value="F:nucleic acid binding"/>
    <property type="evidence" value="ECO:0007669"/>
    <property type="project" value="InterPro"/>
</dbReference>
<feature type="compositionally biased region" description="Basic and acidic residues" evidence="1">
    <location>
        <begin position="273"/>
        <end position="282"/>
    </location>
</feature>
<proteinExistence type="predicted"/>
<evidence type="ECO:0000313" key="4">
    <source>
        <dbReference type="Proteomes" id="UP000291020"/>
    </source>
</evidence>
<sequence length="311" mass="34562">MLWSLLVHQGTSSHPVWRPRGSVGHMPPGFSLTLWTRPVPSSPSFPGYQSPPGSAKLNCAMVLNNKPVMQEDPQVASIKSKGLLVSLIPAEEKMVIERKVWGTVKWFNVRNGYGFITRSDNKRDVFVHQSAIKKNSPYKYHRSVGDGERVEFDVVLGDKGLEAANVTGPGGIPVQGSIYAADRRKCSLGLRRSLPHKSYHLCERVPKNETATSAPEDGNLPYSGQSYLMHTSYGYQPQCFNSVSAEVVHAEDSAISQHFYRPNFSYLRRRPRNVKDGKETKEISGPPAEDTLAPETISQQPSITQLSDKKE</sequence>
<evidence type="ECO:0000313" key="3">
    <source>
        <dbReference type="Ensembl" id="ENSGAGP00000003590.1"/>
    </source>
</evidence>
<dbReference type="CDD" id="cd04458">
    <property type="entry name" value="CSP_CDS"/>
    <property type="match status" value="1"/>
</dbReference>